<reference evidence="1" key="1">
    <citation type="journal article" date="2015" name="Nature">
        <title>Complex archaea that bridge the gap between prokaryotes and eukaryotes.</title>
        <authorList>
            <person name="Spang A."/>
            <person name="Saw J.H."/>
            <person name="Jorgensen S.L."/>
            <person name="Zaremba-Niedzwiedzka K."/>
            <person name="Martijn J."/>
            <person name="Lind A.E."/>
            <person name="van Eijk R."/>
            <person name="Schleper C."/>
            <person name="Guy L."/>
            <person name="Ettema T.J."/>
        </authorList>
    </citation>
    <scope>NUCLEOTIDE SEQUENCE</scope>
</reference>
<sequence length="255" mass="28575">MVLTDSSGKALPQLTSKLKLRQRTGFFDSFETPQKRLRRLNLLKLSATRTKTQNVLKSASVAARAAQFREISERNIRETEESVLKDNEKSSGLLSIGARLAETIQTARDTREARERAAQAVDIEASRRRFRSIEAENSLLTQDQASAKLNPPRNKELDKNLERFRREEAKNQPPGKLAELMDRYLPKGTKLVIKGKNEARFNEETGFVEVSRDLLESPGAAGILAHEGAHAVEKGLSDRAAVMSRLRKAWGDLPN</sequence>
<organism evidence="1">
    <name type="scientific">marine sediment metagenome</name>
    <dbReference type="NCBI Taxonomy" id="412755"/>
    <lineage>
        <taxon>unclassified sequences</taxon>
        <taxon>metagenomes</taxon>
        <taxon>ecological metagenomes</taxon>
    </lineage>
</organism>
<dbReference type="AlphaFoldDB" id="A0A0F9BAF9"/>
<name>A0A0F9BAF9_9ZZZZ</name>
<gene>
    <name evidence="1" type="ORF">LCGC14_2473210</name>
</gene>
<evidence type="ECO:0000313" key="1">
    <source>
        <dbReference type="EMBL" id="KKL18670.1"/>
    </source>
</evidence>
<protein>
    <submittedName>
        <fullName evidence="1">Uncharacterized protein</fullName>
    </submittedName>
</protein>
<dbReference type="EMBL" id="LAZR01038781">
    <property type="protein sequence ID" value="KKL18670.1"/>
    <property type="molecule type" value="Genomic_DNA"/>
</dbReference>
<comment type="caution">
    <text evidence="1">The sequence shown here is derived from an EMBL/GenBank/DDBJ whole genome shotgun (WGS) entry which is preliminary data.</text>
</comment>
<accession>A0A0F9BAF9</accession>
<feature type="non-terminal residue" evidence="1">
    <location>
        <position position="255"/>
    </location>
</feature>
<proteinExistence type="predicted"/>